<dbReference type="RefSeq" id="XP_048138610.1">
    <property type="nucleotide sequence ID" value="XM_048282653.1"/>
</dbReference>
<evidence type="ECO:0000313" key="1">
    <source>
        <dbReference type="Proteomes" id="UP000827889"/>
    </source>
</evidence>
<evidence type="ECO:0000313" key="2">
    <source>
        <dbReference type="RefSeq" id="XP_048138610.1"/>
    </source>
</evidence>
<name>A0ABM3HPU2_9MYRT</name>
<gene>
    <name evidence="2" type="primary">LOC125316005</name>
</gene>
<keyword evidence="1" id="KW-1185">Reference proteome</keyword>
<dbReference type="GeneID" id="125316005"/>
<dbReference type="Pfam" id="PF00406">
    <property type="entry name" value="ADK"/>
    <property type="match status" value="1"/>
</dbReference>
<dbReference type="Proteomes" id="UP000827889">
    <property type="component" value="Chromosome 7"/>
</dbReference>
<reference evidence="2" key="1">
    <citation type="submission" date="2025-08" db="UniProtKB">
        <authorList>
            <consortium name="RefSeq"/>
        </authorList>
    </citation>
    <scope>IDENTIFICATION</scope>
    <source>
        <tissue evidence="2">Leaf</tissue>
    </source>
</reference>
<organism evidence="1 2">
    <name type="scientific">Rhodamnia argentea</name>
    <dbReference type="NCBI Taxonomy" id="178133"/>
    <lineage>
        <taxon>Eukaryota</taxon>
        <taxon>Viridiplantae</taxon>
        <taxon>Streptophyta</taxon>
        <taxon>Embryophyta</taxon>
        <taxon>Tracheophyta</taxon>
        <taxon>Spermatophyta</taxon>
        <taxon>Magnoliopsida</taxon>
        <taxon>eudicotyledons</taxon>
        <taxon>Gunneridae</taxon>
        <taxon>Pentapetalae</taxon>
        <taxon>rosids</taxon>
        <taxon>malvids</taxon>
        <taxon>Myrtales</taxon>
        <taxon>Myrtaceae</taxon>
        <taxon>Myrtoideae</taxon>
        <taxon>Myrteae</taxon>
        <taxon>Australasian group</taxon>
        <taxon>Rhodamnia</taxon>
    </lineage>
</organism>
<accession>A0ABM3HPU2</accession>
<protein>
    <submittedName>
        <fullName evidence="2">Uncharacterized protein LOC125316005</fullName>
    </submittedName>
</protein>
<proteinExistence type="predicted"/>
<sequence>MSSQPLILAPKPSSTRQLSFCRPSYFASSHLNLAHKPYSTSLWTSRLHLISTHVASLASKLPYLPEGSLTEKLARVAFVFGSGKGTRRANFIQHFGFAQLNGGDLLQAEIQSGYRIGLISHCP</sequence>